<evidence type="ECO:0000313" key="6">
    <source>
        <dbReference type="Proteomes" id="UP000007646"/>
    </source>
</evidence>
<keyword evidence="2" id="KW-1064">Adaptive immunity</keyword>
<dbReference type="InterPro" id="IPR013106">
    <property type="entry name" value="Ig_V-set"/>
</dbReference>
<dbReference type="GO" id="GO:0005576">
    <property type="term" value="C:extracellular region"/>
    <property type="evidence" value="ECO:0007669"/>
    <property type="project" value="UniProtKB-ARBA"/>
</dbReference>
<reference evidence="5" key="2">
    <citation type="submission" date="2025-08" db="UniProtKB">
        <authorList>
            <consortium name="Ensembl"/>
        </authorList>
    </citation>
    <scope>IDENTIFICATION</scope>
    <source>
        <strain evidence="5">Isolate ISIS603380</strain>
    </source>
</reference>
<reference evidence="5 6" key="1">
    <citation type="submission" date="2009-06" db="EMBL/GenBank/DDBJ databases">
        <title>The Genome Sequence of Loxodonta africana (African elephant).</title>
        <authorList>
            <person name="Di Palma F."/>
            <person name="Heiman D."/>
            <person name="Young S."/>
            <person name="Johnson J."/>
            <person name="Lander E.S."/>
            <person name="Lindblad-Toh K."/>
        </authorList>
    </citation>
    <scope>NUCLEOTIDE SEQUENCE [LARGE SCALE GENOMIC DNA]</scope>
    <source>
        <strain evidence="5 6">Isolate ISIS603380</strain>
    </source>
</reference>
<keyword evidence="3" id="KW-1280">Immunoglobulin</keyword>
<dbReference type="Gene3D" id="2.60.40.10">
    <property type="entry name" value="Immunoglobulins"/>
    <property type="match status" value="1"/>
</dbReference>
<dbReference type="SMART" id="SM00406">
    <property type="entry name" value="IGv"/>
    <property type="match status" value="1"/>
</dbReference>
<evidence type="ECO:0000256" key="2">
    <source>
        <dbReference type="ARBA" id="ARBA00023130"/>
    </source>
</evidence>
<evidence type="ECO:0000259" key="4">
    <source>
        <dbReference type="PROSITE" id="PS50835"/>
    </source>
</evidence>
<dbReference type="SUPFAM" id="SSF48726">
    <property type="entry name" value="Immunoglobulin"/>
    <property type="match status" value="1"/>
</dbReference>
<dbReference type="InterPro" id="IPR050199">
    <property type="entry name" value="IgHV"/>
</dbReference>
<reference evidence="5" key="3">
    <citation type="submission" date="2025-09" db="UniProtKB">
        <authorList>
            <consortium name="Ensembl"/>
        </authorList>
    </citation>
    <scope>IDENTIFICATION</scope>
    <source>
        <strain evidence="5">Isolate ISIS603380</strain>
    </source>
</reference>
<evidence type="ECO:0000256" key="3">
    <source>
        <dbReference type="ARBA" id="ARBA00043265"/>
    </source>
</evidence>
<dbReference type="OMA" id="EWIGHTS"/>
<dbReference type="HOGENOM" id="CLU_077975_5_0_1"/>
<dbReference type="GO" id="GO:0019814">
    <property type="term" value="C:immunoglobulin complex"/>
    <property type="evidence" value="ECO:0007669"/>
    <property type="project" value="UniProtKB-KW"/>
</dbReference>
<dbReference type="InterPro" id="IPR013783">
    <property type="entry name" value="Ig-like_fold"/>
</dbReference>
<evidence type="ECO:0000313" key="5">
    <source>
        <dbReference type="Ensembl" id="ENSLAFP00000021692.1"/>
    </source>
</evidence>
<dbReference type="GO" id="GO:0002250">
    <property type="term" value="P:adaptive immune response"/>
    <property type="evidence" value="ECO:0007669"/>
    <property type="project" value="UniProtKB-KW"/>
</dbReference>
<dbReference type="InterPro" id="IPR007110">
    <property type="entry name" value="Ig-like_dom"/>
</dbReference>
<dbReference type="PANTHER" id="PTHR23266">
    <property type="entry name" value="IMMUNOGLOBULIN HEAVY CHAIN"/>
    <property type="match status" value="1"/>
</dbReference>
<protein>
    <recommendedName>
        <fullName evidence="4">Ig-like domain-containing protein</fullName>
    </recommendedName>
</protein>
<keyword evidence="6" id="KW-1185">Reference proteome</keyword>
<dbReference type="PROSITE" id="PS50835">
    <property type="entry name" value="IG_LIKE"/>
    <property type="match status" value="1"/>
</dbReference>
<dbReference type="InterPro" id="IPR036179">
    <property type="entry name" value="Ig-like_dom_sf"/>
</dbReference>
<organism evidence="5 6">
    <name type="scientific">Loxodonta africana</name>
    <name type="common">African elephant</name>
    <dbReference type="NCBI Taxonomy" id="9785"/>
    <lineage>
        <taxon>Eukaryota</taxon>
        <taxon>Metazoa</taxon>
        <taxon>Chordata</taxon>
        <taxon>Craniata</taxon>
        <taxon>Vertebrata</taxon>
        <taxon>Euteleostomi</taxon>
        <taxon>Mammalia</taxon>
        <taxon>Eutheria</taxon>
        <taxon>Afrotheria</taxon>
        <taxon>Proboscidea</taxon>
        <taxon>Elephantidae</taxon>
        <taxon>Loxodonta</taxon>
    </lineage>
</organism>
<dbReference type="Pfam" id="PF07686">
    <property type="entry name" value="V-set"/>
    <property type="match status" value="1"/>
</dbReference>
<evidence type="ECO:0000256" key="1">
    <source>
        <dbReference type="ARBA" id="ARBA00022859"/>
    </source>
</evidence>
<feature type="domain" description="Ig-like" evidence="4">
    <location>
        <begin position="1"/>
        <end position="87"/>
    </location>
</feature>
<dbReference type="InParanoid" id="G3U1I4"/>
<accession>G3U1I4</accession>
<proteinExistence type="predicted"/>
<name>G3U1I4_LOXAF</name>
<sequence length="113" mass="12313">PGVMKPSQTLSLTCAVSGFSLTSDYMSWVRQAPGKGLEWVSAISYGGITYYTLTLASRVSITSDTFKNQVYLKLNSLNPDDMAVYYCSRDTVRGKSNSYVERRTCAPLSGGSS</sequence>
<keyword evidence="1" id="KW-0391">Immunity</keyword>
<dbReference type="Proteomes" id="UP000007646">
    <property type="component" value="Unassembled WGS sequence"/>
</dbReference>
<dbReference type="Ensembl" id="ENSLAFT00000034998.1">
    <property type="protein sequence ID" value="ENSLAFP00000021692.1"/>
    <property type="gene ID" value="ENSLAFG00000027531.1"/>
</dbReference>
<dbReference type="eggNOG" id="ENOG502S5TB">
    <property type="taxonomic scope" value="Eukaryota"/>
</dbReference>
<dbReference type="AlphaFoldDB" id="G3U1I4"/>
<dbReference type="GeneTree" id="ENSGT01030000234536"/>